<organism evidence="1 2">
    <name type="scientific">Serendipita vermifera MAFF 305830</name>
    <dbReference type="NCBI Taxonomy" id="933852"/>
    <lineage>
        <taxon>Eukaryota</taxon>
        <taxon>Fungi</taxon>
        <taxon>Dikarya</taxon>
        <taxon>Basidiomycota</taxon>
        <taxon>Agaricomycotina</taxon>
        <taxon>Agaricomycetes</taxon>
        <taxon>Sebacinales</taxon>
        <taxon>Serendipitaceae</taxon>
        <taxon>Serendipita</taxon>
    </lineage>
</organism>
<reference evidence="2" key="2">
    <citation type="submission" date="2015-01" db="EMBL/GenBank/DDBJ databases">
        <title>Evolutionary Origins and Diversification of the Mycorrhizal Mutualists.</title>
        <authorList>
            <consortium name="DOE Joint Genome Institute"/>
            <consortium name="Mycorrhizal Genomics Consortium"/>
            <person name="Kohler A."/>
            <person name="Kuo A."/>
            <person name="Nagy L.G."/>
            <person name="Floudas D."/>
            <person name="Copeland A."/>
            <person name="Barry K.W."/>
            <person name="Cichocki N."/>
            <person name="Veneault-Fourrey C."/>
            <person name="LaButti K."/>
            <person name="Lindquist E.A."/>
            <person name="Lipzen A."/>
            <person name="Lundell T."/>
            <person name="Morin E."/>
            <person name="Murat C."/>
            <person name="Riley R."/>
            <person name="Ohm R."/>
            <person name="Sun H."/>
            <person name="Tunlid A."/>
            <person name="Henrissat B."/>
            <person name="Grigoriev I.V."/>
            <person name="Hibbett D.S."/>
            <person name="Martin F."/>
        </authorList>
    </citation>
    <scope>NUCLEOTIDE SEQUENCE [LARGE SCALE GENOMIC DNA]</scope>
    <source>
        <strain evidence="2">MAFF 305830</strain>
    </source>
</reference>
<evidence type="ECO:0000313" key="2">
    <source>
        <dbReference type="Proteomes" id="UP000054097"/>
    </source>
</evidence>
<dbReference type="AlphaFoldDB" id="A0A0C3B0K4"/>
<keyword evidence="2" id="KW-1185">Reference proteome</keyword>
<dbReference type="Proteomes" id="UP000054097">
    <property type="component" value="Unassembled WGS sequence"/>
</dbReference>
<accession>A0A0C3B0K4</accession>
<dbReference type="HOGENOM" id="CLU_2672661_0_0_1"/>
<name>A0A0C3B0K4_SERVB</name>
<sequence length="75" mass="9045">MSGRQRHAANRLPGVEDIECRGRWARFRMARRRQRIYLPGVIHQKRKIDRSQYSINNPQPLPLPLPPRFHSLYER</sequence>
<proteinExistence type="predicted"/>
<gene>
    <name evidence="1" type="ORF">M408DRAFT_331375</name>
</gene>
<dbReference type="EMBL" id="KN824317">
    <property type="protein sequence ID" value="KIM25061.1"/>
    <property type="molecule type" value="Genomic_DNA"/>
</dbReference>
<evidence type="ECO:0000313" key="1">
    <source>
        <dbReference type="EMBL" id="KIM25061.1"/>
    </source>
</evidence>
<reference evidence="1 2" key="1">
    <citation type="submission" date="2014-04" db="EMBL/GenBank/DDBJ databases">
        <authorList>
            <consortium name="DOE Joint Genome Institute"/>
            <person name="Kuo A."/>
            <person name="Zuccaro A."/>
            <person name="Kohler A."/>
            <person name="Nagy L.G."/>
            <person name="Floudas D."/>
            <person name="Copeland A."/>
            <person name="Barry K.W."/>
            <person name="Cichocki N."/>
            <person name="Veneault-Fourrey C."/>
            <person name="LaButti K."/>
            <person name="Lindquist E.A."/>
            <person name="Lipzen A."/>
            <person name="Lundell T."/>
            <person name="Morin E."/>
            <person name="Murat C."/>
            <person name="Sun H."/>
            <person name="Tunlid A."/>
            <person name="Henrissat B."/>
            <person name="Grigoriev I.V."/>
            <person name="Hibbett D.S."/>
            <person name="Martin F."/>
            <person name="Nordberg H.P."/>
            <person name="Cantor M.N."/>
            <person name="Hua S.X."/>
        </authorList>
    </citation>
    <scope>NUCLEOTIDE SEQUENCE [LARGE SCALE GENOMIC DNA]</scope>
    <source>
        <strain evidence="1 2">MAFF 305830</strain>
    </source>
</reference>
<protein>
    <submittedName>
        <fullName evidence="1">Uncharacterized protein</fullName>
    </submittedName>
</protein>